<comment type="pathway">
    <text evidence="12">Amino-acid biosynthesis; L-valine biosynthesis; L-valine from pyruvate: step 3/4.</text>
</comment>
<dbReference type="GO" id="GO:0009097">
    <property type="term" value="P:isoleucine biosynthetic process"/>
    <property type="evidence" value="ECO:0007669"/>
    <property type="project" value="UniProtKB-UniPathway"/>
</dbReference>
<dbReference type="AlphaFoldDB" id="A0A1Q2YBA2"/>
<dbReference type="UniPathway" id="UPA00047">
    <property type="reaction ID" value="UER00057"/>
</dbReference>
<protein>
    <recommendedName>
        <fullName evidence="14">dihydroxy-acid dehydratase</fullName>
        <ecNumber evidence="14">4.2.1.9</ecNumber>
    </recommendedName>
</protein>
<evidence type="ECO:0000256" key="11">
    <source>
        <dbReference type="ARBA" id="ARBA00029304"/>
    </source>
</evidence>
<comment type="cofactor">
    <cofactor evidence="1">
        <name>Mg(2+)</name>
        <dbReference type="ChEBI" id="CHEBI:18420"/>
    </cofactor>
</comment>
<keyword evidence="9" id="KW-0456">Lyase</keyword>
<evidence type="ECO:0000256" key="13">
    <source>
        <dbReference type="ARBA" id="ARBA00029437"/>
    </source>
</evidence>
<evidence type="ECO:0000256" key="4">
    <source>
        <dbReference type="ARBA" id="ARBA00022714"/>
    </source>
</evidence>
<evidence type="ECO:0000259" key="18">
    <source>
        <dbReference type="Pfam" id="PF24877"/>
    </source>
</evidence>
<keyword evidence="10" id="KW-0100">Branched-chain amino acid biosynthesis</keyword>
<dbReference type="PROSITE" id="PS00887">
    <property type="entry name" value="ILVD_EDD_2"/>
    <property type="match status" value="1"/>
</dbReference>
<comment type="catalytic activity">
    <reaction evidence="16">
        <text>(2R,3R)-2,3-dihydroxy-3-methylpentanoate = (S)-3-methyl-2-oxopentanoate + H2O</text>
        <dbReference type="Rhea" id="RHEA:27694"/>
        <dbReference type="ChEBI" id="CHEBI:15377"/>
        <dbReference type="ChEBI" id="CHEBI:35146"/>
        <dbReference type="ChEBI" id="CHEBI:49258"/>
        <dbReference type="EC" id="4.2.1.9"/>
    </reaction>
    <physiologicalReaction direction="left-to-right" evidence="16">
        <dbReference type="Rhea" id="RHEA:27695"/>
    </physiologicalReaction>
</comment>
<dbReference type="SUPFAM" id="SSF52016">
    <property type="entry name" value="LeuD/IlvD-like"/>
    <property type="match status" value="1"/>
</dbReference>
<keyword evidence="3" id="KW-0028">Amino-acid biosynthesis</keyword>
<dbReference type="PANTHER" id="PTHR21000:SF5">
    <property type="entry name" value="DIHYDROXY-ACID DEHYDRATASE, MITOCHONDRIAL"/>
    <property type="match status" value="1"/>
</dbReference>
<keyword evidence="20" id="KW-1185">Reference proteome</keyword>
<comment type="catalytic activity">
    <reaction evidence="11">
        <text>(2R)-2,3-dihydroxy-3-methylbutanoate = 3-methyl-2-oxobutanoate + H2O</text>
        <dbReference type="Rhea" id="RHEA:24809"/>
        <dbReference type="ChEBI" id="CHEBI:11851"/>
        <dbReference type="ChEBI" id="CHEBI:15377"/>
        <dbReference type="ChEBI" id="CHEBI:49072"/>
        <dbReference type="EC" id="4.2.1.9"/>
    </reaction>
    <physiologicalReaction direction="left-to-right" evidence="11">
        <dbReference type="Rhea" id="RHEA:24810"/>
    </physiologicalReaction>
</comment>
<dbReference type="Pfam" id="PF00920">
    <property type="entry name" value="ILVD_EDD_N"/>
    <property type="match status" value="1"/>
</dbReference>
<evidence type="ECO:0000256" key="7">
    <source>
        <dbReference type="ARBA" id="ARBA00023004"/>
    </source>
</evidence>
<evidence type="ECO:0000256" key="10">
    <source>
        <dbReference type="ARBA" id="ARBA00023304"/>
    </source>
</evidence>
<dbReference type="InterPro" id="IPR050165">
    <property type="entry name" value="DHAD_IlvD/Edd"/>
</dbReference>
<proteinExistence type="inferred from homology"/>
<dbReference type="GO" id="GO:0005739">
    <property type="term" value="C:mitochondrion"/>
    <property type="evidence" value="ECO:0007669"/>
    <property type="project" value="TreeGrafter"/>
</dbReference>
<sequence>MSAILRNRQARAFSTTAAKQATKFNKYSAVITEPKSNGASQAMLYATGFKEGDFTKGQVGVGSCWWSGNPCNMHLMDLNNMCSESVEKAGLKGMQFNTIGISDGMSMGTSGMRYSLQSREIIADSFETIVLGQHYDANIGIPGCDKNMPGVLMAFARHNRPSIMVYGGTILPGSGTCGDETQREDIIKHACPGPGACGGMYTANTMASASEVLGMSLPYSSSAPATSEAKKNECATVGFAIKNLIEKDIRPRDILTRSAFENAIRYIIAVGGSTNAVLHLIAIAHTANIKLTIDDFQKISDDTPLLGDFKPSGKYVMADLPKVGGTPAVMKFLLKEGFLDGSTMTVTGKTMKDNLDELPGFPEGQDIMRPLSNPIKKTGHLQILKGSLAPEGSVAKITGKEGTRFTGKAKCYDEEADFIKALENGDIKKGEKTVVVIRYQGPKGGPGMPEMLKPSSALMGYGLGKDCALLTDGRFSGGSHGFLIGHIVPEAFEGGPIALVQDGDEIVIDADNNIIDVSVSPEELDARKKEWKKPELKYKRGTLYKYNKLVSDASKGCVLDFDGNDN</sequence>
<feature type="domain" description="Dihydroxy-acid/6-phosphogluconate dehydratase C-terminal" evidence="18">
    <location>
        <begin position="366"/>
        <end position="557"/>
    </location>
</feature>
<comment type="similarity">
    <text evidence="2">Belongs to the IlvD/Edd family.</text>
</comment>
<keyword evidence="5" id="KW-0479">Metal-binding</keyword>
<gene>
    <name evidence="19" type="ORF">PMKS-000266</name>
</gene>
<dbReference type="OrthoDB" id="3851628at2759"/>
<reference evidence="19 20" key="1">
    <citation type="submission" date="2016-08" db="EMBL/GenBank/DDBJ databases">
        <title>Whole genome shotgun sequence of Pichia membranifaciens KS47-1.</title>
        <authorList>
            <person name="Konishi M."/>
            <person name="Ishida M."/>
            <person name="Arakawa T."/>
            <person name="Kato Y."/>
            <person name="Horiuchi J."/>
        </authorList>
    </citation>
    <scope>NUCLEOTIDE SEQUENCE [LARGE SCALE GENOMIC DNA]</scope>
    <source>
        <strain evidence="19 20">KS47-1</strain>
    </source>
</reference>
<keyword evidence="4" id="KW-0001">2Fe-2S</keyword>
<dbReference type="GO" id="GO:0051537">
    <property type="term" value="F:2 iron, 2 sulfur cluster binding"/>
    <property type="evidence" value="ECO:0007669"/>
    <property type="project" value="UniProtKB-KW"/>
</dbReference>
<dbReference type="PANTHER" id="PTHR21000">
    <property type="entry name" value="DIHYDROXY-ACID DEHYDRATASE DAD"/>
    <property type="match status" value="1"/>
</dbReference>
<organism evidence="19 20">
    <name type="scientific">Pichia membranifaciens</name>
    <dbReference type="NCBI Taxonomy" id="4926"/>
    <lineage>
        <taxon>Eukaryota</taxon>
        <taxon>Fungi</taxon>
        <taxon>Dikarya</taxon>
        <taxon>Ascomycota</taxon>
        <taxon>Saccharomycotina</taxon>
        <taxon>Pichiomycetes</taxon>
        <taxon>Pichiales</taxon>
        <taxon>Pichiaceae</taxon>
        <taxon>Pichia</taxon>
    </lineage>
</organism>
<evidence type="ECO:0000256" key="8">
    <source>
        <dbReference type="ARBA" id="ARBA00023014"/>
    </source>
</evidence>
<dbReference type="UniPathway" id="UPA00049">
    <property type="reaction ID" value="UER00061"/>
</dbReference>
<evidence type="ECO:0000256" key="9">
    <source>
        <dbReference type="ARBA" id="ARBA00023239"/>
    </source>
</evidence>
<comment type="pathway">
    <text evidence="13">Amino-acid biosynthesis; L-isoleucine biosynthesis; L-isoleucine from 2-oxobutanoate: step 3/4.</text>
</comment>
<comment type="caution">
    <text evidence="19">The sequence shown here is derived from an EMBL/GenBank/DDBJ whole genome shotgun (WGS) entry which is preliminary data.</text>
</comment>
<dbReference type="NCBIfam" id="TIGR00110">
    <property type="entry name" value="ilvD"/>
    <property type="match status" value="1"/>
</dbReference>
<evidence type="ECO:0000256" key="5">
    <source>
        <dbReference type="ARBA" id="ARBA00022723"/>
    </source>
</evidence>
<evidence type="ECO:0000256" key="14">
    <source>
        <dbReference type="ARBA" id="ARBA00029490"/>
    </source>
</evidence>
<dbReference type="EMBL" id="BDGI01000009">
    <property type="protein sequence ID" value="GAV26810.1"/>
    <property type="molecule type" value="Genomic_DNA"/>
</dbReference>
<evidence type="ECO:0000256" key="1">
    <source>
        <dbReference type="ARBA" id="ARBA00001946"/>
    </source>
</evidence>
<dbReference type="InterPro" id="IPR000581">
    <property type="entry name" value="ILV_EDD_N"/>
</dbReference>
<dbReference type="NCBIfam" id="NF002068">
    <property type="entry name" value="PRK00911.1"/>
    <property type="match status" value="1"/>
</dbReference>
<keyword evidence="7" id="KW-0408">Iron</keyword>
<dbReference type="GO" id="GO:0004160">
    <property type="term" value="F:dihydroxy-acid dehydratase activity"/>
    <property type="evidence" value="ECO:0007669"/>
    <property type="project" value="UniProtKB-EC"/>
</dbReference>
<evidence type="ECO:0000256" key="3">
    <source>
        <dbReference type="ARBA" id="ARBA00022605"/>
    </source>
</evidence>
<dbReference type="GO" id="GO:0046872">
    <property type="term" value="F:metal ion binding"/>
    <property type="evidence" value="ECO:0007669"/>
    <property type="project" value="UniProtKB-KW"/>
</dbReference>
<keyword evidence="6" id="KW-0460">Magnesium</keyword>
<evidence type="ECO:0000256" key="12">
    <source>
        <dbReference type="ARBA" id="ARBA00029436"/>
    </source>
</evidence>
<dbReference type="InterPro" id="IPR056740">
    <property type="entry name" value="ILV_EDD_C"/>
</dbReference>
<dbReference type="InterPro" id="IPR042096">
    <property type="entry name" value="Dihydro-acid_dehy_C"/>
</dbReference>
<evidence type="ECO:0000313" key="19">
    <source>
        <dbReference type="EMBL" id="GAV26810.1"/>
    </source>
</evidence>
<evidence type="ECO:0000256" key="2">
    <source>
        <dbReference type="ARBA" id="ARBA00006486"/>
    </source>
</evidence>
<keyword evidence="8" id="KW-0411">Iron-sulfur</keyword>
<dbReference type="PROSITE" id="PS00886">
    <property type="entry name" value="ILVD_EDD_1"/>
    <property type="match status" value="1"/>
</dbReference>
<dbReference type="GO" id="GO:0009099">
    <property type="term" value="P:L-valine biosynthetic process"/>
    <property type="evidence" value="ECO:0007669"/>
    <property type="project" value="UniProtKB-UniPathway"/>
</dbReference>
<name>A0A1Q2YBA2_9ASCO</name>
<comment type="cofactor">
    <cofactor evidence="15">
        <name>[2Fe-2S] cluster</name>
        <dbReference type="ChEBI" id="CHEBI:190135"/>
    </cofactor>
</comment>
<feature type="domain" description="Dihydroxy-acid/6-phosphogluconate dehydratase N-terminal" evidence="17">
    <location>
        <begin position="56"/>
        <end position="354"/>
    </location>
</feature>
<dbReference type="Gene3D" id="3.50.30.80">
    <property type="entry name" value="IlvD/EDD C-terminal domain-like"/>
    <property type="match status" value="1"/>
</dbReference>
<dbReference type="Pfam" id="PF24877">
    <property type="entry name" value="ILV_EDD_C"/>
    <property type="match status" value="1"/>
</dbReference>
<dbReference type="InterPro" id="IPR037237">
    <property type="entry name" value="IlvD/EDD_N"/>
</dbReference>
<dbReference type="SUPFAM" id="SSF143975">
    <property type="entry name" value="IlvD/EDD N-terminal domain-like"/>
    <property type="match status" value="1"/>
</dbReference>
<evidence type="ECO:0000256" key="16">
    <source>
        <dbReference type="ARBA" id="ARBA00052865"/>
    </source>
</evidence>
<dbReference type="EC" id="4.2.1.9" evidence="14"/>
<accession>A0A1Q2YBA2</accession>
<dbReference type="FunFam" id="3.50.30.80:FF:000001">
    <property type="entry name" value="Dihydroxy-acid dehydratase"/>
    <property type="match status" value="1"/>
</dbReference>
<evidence type="ECO:0000256" key="15">
    <source>
        <dbReference type="ARBA" id="ARBA00034078"/>
    </source>
</evidence>
<evidence type="ECO:0000259" key="17">
    <source>
        <dbReference type="Pfam" id="PF00920"/>
    </source>
</evidence>
<evidence type="ECO:0000256" key="6">
    <source>
        <dbReference type="ARBA" id="ARBA00022842"/>
    </source>
</evidence>
<dbReference type="InterPro" id="IPR004404">
    <property type="entry name" value="DihydroxyA_deHydtase"/>
</dbReference>
<evidence type="ECO:0000313" key="20">
    <source>
        <dbReference type="Proteomes" id="UP000186136"/>
    </source>
</evidence>
<dbReference type="Proteomes" id="UP000186136">
    <property type="component" value="Unassembled WGS sequence"/>
</dbReference>
<dbReference type="InterPro" id="IPR020558">
    <property type="entry name" value="DiOHA_6PGluconate_deHydtase_CS"/>
</dbReference>